<feature type="domain" description="Secretion system C-terminal sorting" evidence="2">
    <location>
        <begin position="292"/>
        <end position="354"/>
    </location>
</feature>
<evidence type="ECO:0000313" key="4">
    <source>
        <dbReference type="Proteomes" id="UP000199138"/>
    </source>
</evidence>
<dbReference type="InterPro" id="IPR026444">
    <property type="entry name" value="Secre_tail"/>
</dbReference>
<dbReference type="NCBIfam" id="TIGR04183">
    <property type="entry name" value="Por_Secre_tail"/>
    <property type="match status" value="1"/>
</dbReference>
<dbReference type="Gene3D" id="2.130.10.10">
    <property type="entry name" value="YVTN repeat-like/Quinoprotein amine dehydrogenase"/>
    <property type="match status" value="1"/>
</dbReference>
<gene>
    <name evidence="3" type="ORF">SAMN05216480_11289</name>
</gene>
<keyword evidence="4" id="KW-1185">Reference proteome</keyword>
<reference evidence="3 4" key="1">
    <citation type="submission" date="2016-10" db="EMBL/GenBank/DDBJ databases">
        <authorList>
            <person name="de Groot N.N."/>
        </authorList>
    </citation>
    <scope>NUCLEOTIDE SEQUENCE [LARGE SCALE GENOMIC DNA]</scope>
    <source>
        <strain evidence="3 4">CGMCC 1.12333</strain>
    </source>
</reference>
<dbReference type="EMBL" id="FPBK01000012">
    <property type="protein sequence ID" value="SFU67029.1"/>
    <property type="molecule type" value="Genomic_DNA"/>
</dbReference>
<dbReference type="SUPFAM" id="SSF63825">
    <property type="entry name" value="YWTD domain"/>
    <property type="match status" value="1"/>
</dbReference>
<dbReference type="STRING" id="1224947.SAMN05216480_11289"/>
<name>A0A1I7I257_9FLAO</name>
<dbReference type="InterPro" id="IPR015943">
    <property type="entry name" value="WD40/YVTN_repeat-like_dom_sf"/>
</dbReference>
<evidence type="ECO:0000259" key="2">
    <source>
        <dbReference type="Pfam" id="PF18962"/>
    </source>
</evidence>
<dbReference type="AlphaFoldDB" id="A0A1I7I257"/>
<dbReference type="Proteomes" id="UP000199138">
    <property type="component" value="Unassembled WGS sequence"/>
</dbReference>
<evidence type="ECO:0000313" key="3">
    <source>
        <dbReference type="EMBL" id="SFU67029.1"/>
    </source>
</evidence>
<protein>
    <submittedName>
        <fullName evidence="3">Por secretion system C-terminal sorting domain-containing protein</fullName>
    </submittedName>
</protein>
<keyword evidence="1" id="KW-0732">Signal</keyword>
<accession>A0A1I7I257</accession>
<dbReference type="Pfam" id="PF18962">
    <property type="entry name" value="Por_Secre_tail"/>
    <property type="match status" value="1"/>
</dbReference>
<proteinExistence type="predicted"/>
<dbReference type="RefSeq" id="WP_093025879.1">
    <property type="nucleotide sequence ID" value="NZ_FPBK01000012.1"/>
</dbReference>
<evidence type="ECO:0000256" key="1">
    <source>
        <dbReference type="ARBA" id="ARBA00022729"/>
    </source>
</evidence>
<sequence length="358" mass="40460">MKFIYTFFIFFLTYTELNAQVVTEFVTDNDMTETISLAFYGNDLYFSSWWEEIWNNPYDDIYKISKIDITESTPTIIDVVNLPSLPGGMVFKDNYLYFSHGYTISKIDITENTPNIIDIINVNSRVEGMAIHGNELYFTVAAGSKISKINITDTTPVMINVASDLNSPYDLVFKGNELYFSNQYYIQKINITEAAPNPNQVSNVGSSRGLVFDDDILFIAKRFNGKIYSQDVTLPPNALLLNTSYTAFNDIALLNNDLFITGFNNIYKIENVSDLVTLSVGENSFSSNSYKIHPNPTFNEISISGIRSKEAFIIYDVSGKEVLKGTISVNEKIDVKSLSNGLFFIELDNGNRLKFIKK</sequence>
<dbReference type="OrthoDB" id="977776at2"/>
<organism evidence="3 4">
    <name type="scientific">Pustulibacterium marinum</name>
    <dbReference type="NCBI Taxonomy" id="1224947"/>
    <lineage>
        <taxon>Bacteria</taxon>
        <taxon>Pseudomonadati</taxon>
        <taxon>Bacteroidota</taxon>
        <taxon>Flavobacteriia</taxon>
        <taxon>Flavobacteriales</taxon>
        <taxon>Flavobacteriaceae</taxon>
        <taxon>Pustulibacterium</taxon>
    </lineage>
</organism>